<name>A0ABZ2NB16_9BACI</name>
<dbReference type="Proteomes" id="UP001387364">
    <property type="component" value="Chromosome"/>
</dbReference>
<dbReference type="EMBL" id="CP147404">
    <property type="protein sequence ID" value="WXB94714.1"/>
    <property type="molecule type" value="Genomic_DNA"/>
</dbReference>
<proteinExistence type="predicted"/>
<dbReference type="RefSeq" id="WP_338754536.1">
    <property type="nucleotide sequence ID" value="NZ_CP147404.1"/>
</dbReference>
<feature type="transmembrane region" description="Helical" evidence="1">
    <location>
        <begin position="12"/>
        <end position="34"/>
    </location>
</feature>
<evidence type="ECO:0000313" key="2">
    <source>
        <dbReference type="EMBL" id="WXB94714.1"/>
    </source>
</evidence>
<keyword evidence="1" id="KW-1133">Transmembrane helix</keyword>
<accession>A0ABZ2NB16</accession>
<evidence type="ECO:0008006" key="4">
    <source>
        <dbReference type="Google" id="ProtNLM"/>
    </source>
</evidence>
<organism evidence="2 3">
    <name type="scientific">Bacillus kandeliae</name>
    <dbReference type="NCBI Taxonomy" id="3129297"/>
    <lineage>
        <taxon>Bacteria</taxon>
        <taxon>Bacillati</taxon>
        <taxon>Bacillota</taxon>
        <taxon>Bacilli</taxon>
        <taxon>Bacillales</taxon>
        <taxon>Bacillaceae</taxon>
        <taxon>Bacillus</taxon>
    </lineage>
</organism>
<keyword evidence="1" id="KW-0812">Transmembrane</keyword>
<keyword evidence="1" id="KW-0472">Membrane</keyword>
<protein>
    <recommendedName>
        <fullName evidence="4">Sensor histidine kinase</fullName>
    </recommendedName>
</protein>
<gene>
    <name evidence="2" type="ORF">WDJ61_08840</name>
</gene>
<evidence type="ECO:0000256" key="1">
    <source>
        <dbReference type="SAM" id="Phobius"/>
    </source>
</evidence>
<sequence>MSKTIKKIVINTILTITFLAMLIPIIIFAIVFVWSDYRGMDTIVFFEDSDYEIAKTYNEYAVFHRKENRSLFNNVTGYLHEDDYLYVVNKDQMMIIDLKKDTHNKKNIRYFR</sequence>
<evidence type="ECO:0000313" key="3">
    <source>
        <dbReference type="Proteomes" id="UP001387364"/>
    </source>
</evidence>
<reference evidence="2 3" key="1">
    <citation type="submission" date="2024-02" db="EMBL/GenBank/DDBJ databases">
        <title>Seven novel Bacillus-like species.</title>
        <authorList>
            <person name="Liu G."/>
        </authorList>
    </citation>
    <scope>NUCLEOTIDE SEQUENCE [LARGE SCALE GENOMIC DNA]</scope>
    <source>
        <strain evidence="2 3">FJAT-52991</strain>
    </source>
</reference>
<keyword evidence="3" id="KW-1185">Reference proteome</keyword>